<organism evidence="1 2">
    <name type="scientific">Zobellia barbeyronii</name>
    <dbReference type="NCBI Taxonomy" id="2748009"/>
    <lineage>
        <taxon>Bacteria</taxon>
        <taxon>Pseudomonadati</taxon>
        <taxon>Bacteroidota</taxon>
        <taxon>Flavobacteriia</taxon>
        <taxon>Flavobacteriales</taxon>
        <taxon>Flavobacteriaceae</taxon>
        <taxon>Zobellia</taxon>
    </lineage>
</organism>
<dbReference type="Proteomes" id="UP000740413">
    <property type="component" value="Unassembled WGS sequence"/>
</dbReference>
<dbReference type="EMBL" id="JACATN010000006">
    <property type="protein sequence ID" value="MBT2163085.1"/>
    <property type="molecule type" value="Genomic_DNA"/>
</dbReference>
<dbReference type="RefSeq" id="WP_214613061.1">
    <property type="nucleotide sequence ID" value="NZ_JACATN010000006.1"/>
</dbReference>
<comment type="caution">
    <text evidence="1">The sequence shown here is derived from an EMBL/GenBank/DDBJ whole genome shotgun (WGS) entry which is preliminary data.</text>
</comment>
<gene>
    <name evidence="1" type="ORF">HW347_17580</name>
</gene>
<keyword evidence="2" id="KW-1185">Reference proteome</keyword>
<proteinExistence type="predicted"/>
<protein>
    <submittedName>
        <fullName evidence="1">Uncharacterized protein</fullName>
    </submittedName>
</protein>
<name>A0ABS5WIP8_9FLAO</name>
<accession>A0ABS5WIP8</accession>
<evidence type="ECO:0000313" key="1">
    <source>
        <dbReference type="EMBL" id="MBT2163085.1"/>
    </source>
</evidence>
<evidence type="ECO:0000313" key="2">
    <source>
        <dbReference type="Proteomes" id="UP000740413"/>
    </source>
</evidence>
<sequence>MSTAKTKTFSHIKFGFRGEGILYKLNGKEYELWSTYVGGVRIHLDDLTKTNLNESQKTKMFAEIVQFVNLKDNEKPIICYNSDYQDAELWKRLSTQFSSEIESVEISNIEQDNINLYKNMSEDLKTGLAEINIRGLKIKSVKDLDKHWNKIKFTKNDSNIKISIWDKLKAKLS</sequence>
<reference evidence="2" key="2">
    <citation type="submission" date="2023-07" db="EMBL/GenBank/DDBJ databases">
        <title>Zobellia barbeyronii sp. nov., a new marine flavobacterium, isolated from green and red algae.</title>
        <authorList>
            <person name="Nedashkovskaya O.I."/>
            <person name="Otstavnykh N."/>
            <person name="Zhukova N."/>
            <person name="Guzev K."/>
            <person name="Chausova V."/>
            <person name="Tekutyeva L."/>
            <person name="Mikhailov V."/>
            <person name="Isaeva M."/>
        </authorList>
    </citation>
    <scope>NUCLEOTIDE SEQUENCE [LARGE SCALE GENOMIC DNA]</scope>
    <source>
        <strain evidence="2">KMM 6746</strain>
    </source>
</reference>
<reference evidence="1 2" key="1">
    <citation type="submission" date="2020-06" db="EMBL/GenBank/DDBJ databases">
        <authorList>
            <person name="Isaeva M.P."/>
            <person name="Chernysheva N.Y."/>
        </authorList>
    </citation>
    <scope>NUCLEOTIDE SEQUENCE [LARGE SCALE GENOMIC DNA]</scope>
    <source>
        <strain evidence="1 2">KMM 6746</strain>
    </source>
</reference>